<dbReference type="Proteomes" id="UP000267821">
    <property type="component" value="Unassembled WGS sequence"/>
</dbReference>
<feature type="region of interest" description="Disordered" evidence="1">
    <location>
        <begin position="286"/>
        <end position="368"/>
    </location>
</feature>
<feature type="compositionally biased region" description="Basic residues" evidence="1">
    <location>
        <begin position="292"/>
        <end position="311"/>
    </location>
</feature>
<reference evidence="2 3" key="1">
    <citation type="journal article" date="2018" name="Nat. Ecol. Evol.">
        <title>Pezizomycetes genomes reveal the molecular basis of ectomycorrhizal truffle lifestyle.</title>
        <authorList>
            <person name="Murat C."/>
            <person name="Payen T."/>
            <person name="Noel B."/>
            <person name="Kuo A."/>
            <person name="Morin E."/>
            <person name="Chen J."/>
            <person name="Kohler A."/>
            <person name="Krizsan K."/>
            <person name="Balestrini R."/>
            <person name="Da Silva C."/>
            <person name="Montanini B."/>
            <person name="Hainaut M."/>
            <person name="Levati E."/>
            <person name="Barry K.W."/>
            <person name="Belfiori B."/>
            <person name="Cichocki N."/>
            <person name="Clum A."/>
            <person name="Dockter R.B."/>
            <person name="Fauchery L."/>
            <person name="Guy J."/>
            <person name="Iotti M."/>
            <person name="Le Tacon F."/>
            <person name="Lindquist E.A."/>
            <person name="Lipzen A."/>
            <person name="Malagnac F."/>
            <person name="Mello A."/>
            <person name="Molinier V."/>
            <person name="Miyauchi S."/>
            <person name="Poulain J."/>
            <person name="Riccioni C."/>
            <person name="Rubini A."/>
            <person name="Sitrit Y."/>
            <person name="Splivallo R."/>
            <person name="Traeger S."/>
            <person name="Wang M."/>
            <person name="Zifcakova L."/>
            <person name="Wipf D."/>
            <person name="Zambonelli A."/>
            <person name="Paolocci F."/>
            <person name="Nowrousian M."/>
            <person name="Ottonello S."/>
            <person name="Baldrian P."/>
            <person name="Spatafora J.W."/>
            <person name="Henrissat B."/>
            <person name="Nagy L.G."/>
            <person name="Aury J.M."/>
            <person name="Wincker P."/>
            <person name="Grigoriev I.V."/>
            <person name="Bonfante P."/>
            <person name="Martin F.M."/>
        </authorList>
    </citation>
    <scope>NUCLEOTIDE SEQUENCE [LARGE SCALE GENOMIC DNA]</scope>
    <source>
        <strain evidence="2 3">ATCC MYA-4762</strain>
    </source>
</reference>
<evidence type="ECO:0000256" key="1">
    <source>
        <dbReference type="SAM" id="MobiDB-lite"/>
    </source>
</evidence>
<dbReference type="InParanoid" id="A0A3N4LYH1"/>
<name>A0A3N4LYH1_9PEZI</name>
<evidence type="ECO:0000313" key="2">
    <source>
        <dbReference type="EMBL" id="RPB27850.1"/>
    </source>
</evidence>
<gene>
    <name evidence="2" type="ORF">L211DRAFT_833834</name>
</gene>
<protein>
    <submittedName>
        <fullName evidence="2">Uncharacterized protein</fullName>
    </submittedName>
</protein>
<organism evidence="2 3">
    <name type="scientific">Terfezia boudieri ATCC MYA-4762</name>
    <dbReference type="NCBI Taxonomy" id="1051890"/>
    <lineage>
        <taxon>Eukaryota</taxon>
        <taxon>Fungi</taxon>
        <taxon>Dikarya</taxon>
        <taxon>Ascomycota</taxon>
        <taxon>Pezizomycotina</taxon>
        <taxon>Pezizomycetes</taxon>
        <taxon>Pezizales</taxon>
        <taxon>Pezizaceae</taxon>
        <taxon>Terfezia</taxon>
    </lineage>
</organism>
<dbReference type="EMBL" id="ML121530">
    <property type="protein sequence ID" value="RPB27850.1"/>
    <property type="molecule type" value="Genomic_DNA"/>
</dbReference>
<dbReference type="OrthoDB" id="5411773at2759"/>
<proteinExistence type="predicted"/>
<accession>A0A3N4LYH1</accession>
<keyword evidence="3" id="KW-1185">Reference proteome</keyword>
<sequence length="582" mass="64205">MPAAGVLYQITPRAPVPIPVSLRDTLKILLEEELFLPGIDLLSNLLAQGIGRSSSTNNETIYVPPPIYISLLTTLLAHPHFTTHIPRTGRVDRDLSLLPAHAERVLRRYLALAGARGAGIIEAWRFNEVSRRRGMRGGSIGAGVMGESSEAFEDDKLDIRFARKESIFDRGDDFWAVMGWGFTCACAKGKGEREKWMRRRWEGAWRRLIGVALEGLERDWVERGKVENMLGGPEIAGDEGREGALVLKYLPGTTGSVGVRRVARAIFANGRGRMSGEWKEVWAGEAAAPSSAKRKSSGGKALNKKGKKGSKKGNEGDDKTGRERLGVFDESEDDYFSDASDTAGIEKRDSSSEDTISVGITPPPSALPPNAADAWGGLDAIELRQKIIMLLLDVCNNGYYLPSEILHEAFADHILPLSLWELPLFTTSSSLCTDAQAFILATSHQKNLADLNKYLLDALMESEALMPSEESEELDIKELVICYLPYGAKSGKVVDNLKVGFLIEGLMRGLLKSGRTDGVQRDWAMEALERGIERRKKNGGKILGGKKEEEMRARRWLEEGEQRLHMLVEEVGESPREVESCT</sequence>
<dbReference type="AlphaFoldDB" id="A0A3N4LYH1"/>
<dbReference type="STRING" id="1051890.A0A3N4LYH1"/>
<feature type="compositionally biased region" description="Basic and acidic residues" evidence="1">
    <location>
        <begin position="312"/>
        <end position="327"/>
    </location>
</feature>
<evidence type="ECO:0000313" key="3">
    <source>
        <dbReference type="Proteomes" id="UP000267821"/>
    </source>
</evidence>